<dbReference type="AlphaFoldDB" id="E5A7V9"/>
<dbReference type="OrthoDB" id="5342292at2759"/>
<accession>E5A7V9</accession>
<evidence type="ECO:0000259" key="8">
    <source>
        <dbReference type="Pfam" id="PF20684"/>
    </source>
</evidence>
<dbReference type="HOGENOM" id="CLU_028200_6_1_1"/>
<comment type="similarity">
    <text evidence="5">Belongs to the SAT4 family.</text>
</comment>
<feature type="transmembrane region" description="Helical" evidence="7">
    <location>
        <begin position="154"/>
        <end position="176"/>
    </location>
</feature>
<evidence type="ECO:0000256" key="7">
    <source>
        <dbReference type="SAM" id="Phobius"/>
    </source>
</evidence>
<evidence type="ECO:0000256" key="3">
    <source>
        <dbReference type="ARBA" id="ARBA00022989"/>
    </source>
</evidence>
<feature type="domain" description="Rhodopsin" evidence="8">
    <location>
        <begin position="12"/>
        <end position="254"/>
    </location>
</feature>
<comment type="subcellular location">
    <subcellularLocation>
        <location evidence="1">Membrane</location>
        <topology evidence="1">Multi-pass membrane protein</topology>
    </subcellularLocation>
</comment>
<feature type="transmembrane region" description="Helical" evidence="7">
    <location>
        <begin position="107"/>
        <end position="128"/>
    </location>
</feature>
<dbReference type="EMBL" id="FP929137">
    <property type="protein sequence ID" value="CBX99704.1"/>
    <property type="molecule type" value="Genomic_DNA"/>
</dbReference>
<dbReference type="Proteomes" id="UP000002668">
    <property type="component" value="Genome"/>
</dbReference>
<feature type="transmembrane region" description="Helical" evidence="7">
    <location>
        <begin position="230"/>
        <end position="254"/>
    </location>
</feature>
<keyword evidence="3 7" id="KW-1133">Transmembrane helix</keyword>
<evidence type="ECO:0000256" key="1">
    <source>
        <dbReference type="ARBA" id="ARBA00004141"/>
    </source>
</evidence>
<sequence length="381" mass="42739">MLCISALFITTRIVYKLIFTIQDIWWDDYTLILTFALSIAGTVVSDLGSIPAGFGLDIWTLTLDQIASFAQLLWISALLYFIKLTFLRLSLLFFFARIFNRGITLQIIYATMAFNICFGIALTFALAFSCHPVDYFWTKYIDKSIPGKCVNSTAITWAHAVIGIVLDFWMLSIPLYKVWKLHLPLRKKLAITPMFMVGFAATMVAILRLRTIHRTTVSSLTNPTMNRVEINIWSIAEVSVGIICACMPTLRLMLFRMFPALSKDASTSNKYSSSNRPSKNTKGSSTKHSTNRKYGITCETSIDQEESYWKESEQRGSKDCVVVEGDGDGYGAADVNTDVGRDVDVVAVTAQHDRRGTDPGHSDDEVELLVLDEHGRAKFEP</sequence>
<dbReference type="PANTHER" id="PTHR33048">
    <property type="entry name" value="PTH11-LIKE INTEGRAL MEMBRANE PROTEIN (AFU_ORTHOLOGUE AFUA_5G11245)"/>
    <property type="match status" value="1"/>
</dbReference>
<feature type="transmembrane region" description="Helical" evidence="7">
    <location>
        <begin position="188"/>
        <end position="210"/>
    </location>
</feature>
<dbReference type="OMA" id="NIMGHEQ"/>
<dbReference type="InterPro" id="IPR052337">
    <property type="entry name" value="SAT4-like"/>
</dbReference>
<keyword evidence="4 7" id="KW-0472">Membrane</keyword>
<organism evidence="10">
    <name type="scientific">Leptosphaeria maculans (strain JN3 / isolate v23.1.3 / race Av1-4-5-6-7-8)</name>
    <name type="common">Blackleg fungus</name>
    <name type="synonym">Phoma lingam</name>
    <dbReference type="NCBI Taxonomy" id="985895"/>
    <lineage>
        <taxon>Eukaryota</taxon>
        <taxon>Fungi</taxon>
        <taxon>Dikarya</taxon>
        <taxon>Ascomycota</taxon>
        <taxon>Pezizomycotina</taxon>
        <taxon>Dothideomycetes</taxon>
        <taxon>Pleosporomycetidae</taxon>
        <taxon>Pleosporales</taxon>
        <taxon>Pleosporineae</taxon>
        <taxon>Leptosphaeriaceae</taxon>
        <taxon>Plenodomus</taxon>
        <taxon>Plenodomus lingam/Leptosphaeria maculans species complex</taxon>
    </lineage>
</organism>
<evidence type="ECO:0000256" key="6">
    <source>
        <dbReference type="SAM" id="MobiDB-lite"/>
    </source>
</evidence>
<dbReference type="STRING" id="985895.E5A7V9"/>
<evidence type="ECO:0000256" key="4">
    <source>
        <dbReference type="ARBA" id="ARBA00023136"/>
    </source>
</evidence>
<reference evidence="10" key="1">
    <citation type="journal article" date="2011" name="Nat. Commun.">
        <title>Effector diversification within compartments of the Leptosphaeria maculans genome affected by Repeat-Induced Point mutations.</title>
        <authorList>
            <person name="Rouxel T."/>
            <person name="Grandaubert J."/>
            <person name="Hane J.K."/>
            <person name="Hoede C."/>
            <person name="van de Wouw A.P."/>
            <person name="Couloux A."/>
            <person name="Dominguez V."/>
            <person name="Anthouard V."/>
            <person name="Bally P."/>
            <person name="Bourras S."/>
            <person name="Cozijnsen A.J."/>
            <person name="Ciuffetti L.M."/>
            <person name="Degrave A."/>
            <person name="Dilmaghani A."/>
            <person name="Duret L."/>
            <person name="Fudal I."/>
            <person name="Goodwin S.B."/>
            <person name="Gout L."/>
            <person name="Glaser N."/>
            <person name="Linglin J."/>
            <person name="Kema G.H.J."/>
            <person name="Lapalu N."/>
            <person name="Lawrence C.B."/>
            <person name="May K."/>
            <person name="Meyer M."/>
            <person name="Ollivier B."/>
            <person name="Poulain J."/>
            <person name="Schoch C.L."/>
            <person name="Simon A."/>
            <person name="Spatafora J.W."/>
            <person name="Stachowiak A."/>
            <person name="Turgeon B.G."/>
            <person name="Tyler B.M."/>
            <person name="Vincent D."/>
            <person name="Weissenbach J."/>
            <person name="Amselem J."/>
            <person name="Quesneville H."/>
            <person name="Oliver R.P."/>
            <person name="Wincker P."/>
            <person name="Balesdent M.-H."/>
            <person name="Howlett B.J."/>
        </authorList>
    </citation>
    <scope>NUCLEOTIDE SEQUENCE [LARGE SCALE GENOMIC DNA]</scope>
    <source>
        <strain evidence="10">JN3 / isolate v23.1.3 / race Av1-4-5-6-7-8</strain>
    </source>
</reference>
<dbReference type="InParanoid" id="E5A7V9"/>
<dbReference type="InterPro" id="IPR049326">
    <property type="entry name" value="Rhodopsin_dom_fungi"/>
</dbReference>
<feature type="transmembrane region" description="Helical" evidence="7">
    <location>
        <begin position="29"/>
        <end position="52"/>
    </location>
</feature>
<evidence type="ECO:0000313" key="10">
    <source>
        <dbReference type="Proteomes" id="UP000002668"/>
    </source>
</evidence>
<dbReference type="GO" id="GO:0016020">
    <property type="term" value="C:membrane"/>
    <property type="evidence" value="ECO:0007669"/>
    <property type="project" value="UniProtKB-SubCell"/>
</dbReference>
<dbReference type="Pfam" id="PF20684">
    <property type="entry name" value="Fung_rhodopsin"/>
    <property type="match status" value="1"/>
</dbReference>
<feature type="transmembrane region" description="Helical" evidence="7">
    <location>
        <begin position="72"/>
        <end position="95"/>
    </location>
</feature>
<dbReference type="eggNOG" id="ENOG502SKG6">
    <property type="taxonomic scope" value="Eukaryota"/>
</dbReference>
<evidence type="ECO:0000256" key="5">
    <source>
        <dbReference type="ARBA" id="ARBA00038359"/>
    </source>
</evidence>
<feature type="region of interest" description="Disordered" evidence="6">
    <location>
        <begin position="265"/>
        <end position="292"/>
    </location>
</feature>
<dbReference type="VEuPathDB" id="FungiDB:LEMA_P072930.1"/>
<keyword evidence="10" id="KW-1185">Reference proteome</keyword>
<proteinExistence type="inferred from homology"/>
<keyword evidence="2 7" id="KW-0812">Transmembrane</keyword>
<evidence type="ECO:0000256" key="2">
    <source>
        <dbReference type="ARBA" id="ARBA00022692"/>
    </source>
</evidence>
<name>E5A7V9_LEPMJ</name>
<feature type="compositionally biased region" description="Polar residues" evidence="6">
    <location>
        <begin position="265"/>
        <end position="288"/>
    </location>
</feature>
<gene>
    <name evidence="9" type="ORF">LEMA_P072930.1</name>
</gene>
<evidence type="ECO:0000313" key="9">
    <source>
        <dbReference type="EMBL" id="CBX99704.1"/>
    </source>
</evidence>
<protein>
    <submittedName>
        <fullName evidence="9">Predicted protein</fullName>
    </submittedName>
</protein>
<dbReference type="PANTHER" id="PTHR33048:SF143">
    <property type="entry name" value="EXTRACELLULAR MEMBRANE PROTEIN CFEM DOMAIN-CONTAINING PROTEIN-RELATED"/>
    <property type="match status" value="1"/>
</dbReference>